<reference evidence="3 4" key="1">
    <citation type="submission" date="2023-09" db="EMBL/GenBank/DDBJ databases">
        <authorList>
            <person name="Rey-Velasco X."/>
        </authorList>
    </citation>
    <scope>NUCLEOTIDE SEQUENCE [LARGE SCALE GENOMIC DNA]</scope>
    <source>
        <strain evidence="3 4">P007</strain>
    </source>
</reference>
<feature type="signal peptide" evidence="2">
    <location>
        <begin position="1"/>
        <end position="22"/>
    </location>
</feature>
<feature type="chain" id="PRO_5047022531" description="Lipocalin-like domain-containing protein" evidence="2">
    <location>
        <begin position="23"/>
        <end position="195"/>
    </location>
</feature>
<comment type="caution">
    <text evidence="3">The sequence shown here is derived from an EMBL/GenBank/DDBJ whole genome shotgun (WGS) entry which is preliminary data.</text>
</comment>
<protein>
    <recommendedName>
        <fullName evidence="5">Lipocalin-like domain-containing protein</fullName>
    </recommendedName>
</protein>
<accession>A0ABU3BFR6</accession>
<dbReference type="Proteomes" id="UP001250662">
    <property type="component" value="Unassembled WGS sequence"/>
</dbReference>
<sequence length="195" mass="21603">MKISLSLLVVMCFLVFSCSTDSEGETMDDDQIGMEDDGMLDDEMDSDDDDTDDEMSDSDELVGLWILTELRVDESVDDDDLDFAGEILNFLVAAECDLITFNFKDDGTVDSESKANYIEIGLGVGGLEIPCPEDSDIESTLWSLEGDQLTFVNDMQEEETITIVLEDENTLIIAGQDIDENNYVGADAVFIRRAE</sequence>
<organism evidence="3 4">
    <name type="scientific">Croceitalea vernalis</name>
    <dbReference type="NCBI Taxonomy" id="3075599"/>
    <lineage>
        <taxon>Bacteria</taxon>
        <taxon>Pseudomonadati</taxon>
        <taxon>Bacteroidota</taxon>
        <taxon>Flavobacteriia</taxon>
        <taxon>Flavobacteriales</taxon>
        <taxon>Flavobacteriaceae</taxon>
        <taxon>Croceitalea</taxon>
    </lineage>
</organism>
<proteinExistence type="predicted"/>
<evidence type="ECO:0000256" key="2">
    <source>
        <dbReference type="SAM" id="SignalP"/>
    </source>
</evidence>
<name>A0ABU3BFR6_9FLAO</name>
<keyword evidence="4" id="KW-1185">Reference proteome</keyword>
<evidence type="ECO:0000313" key="3">
    <source>
        <dbReference type="EMBL" id="MDT0620973.1"/>
    </source>
</evidence>
<evidence type="ECO:0008006" key="5">
    <source>
        <dbReference type="Google" id="ProtNLM"/>
    </source>
</evidence>
<evidence type="ECO:0000313" key="4">
    <source>
        <dbReference type="Proteomes" id="UP001250662"/>
    </source>
</evidence>
<gene>
    <name evidence="3" type="ORF">RM520_05015</name>
</gene>
<dbReference type="EMBL" id="JAVRHU010000001">
    <property type="protein sequence ID" value="MDT0620973.1"/>
    <property type="molecule type" value="Genomic_DNA"/>
</dbReference>
<feature type="region of interest" description="Disordered" evidence="1">
    <location>
        <begin position="22"/>
        <end position="57"/>
    </location>
</feature>
<evidence type="ECO:0000256" key="1">
    <source>
        <dbReference type="SAM" id="MobiDB-lite"/>
    </source>
</evidence>
<keyword evidence="2" id="KW-0732">Signal</keyword>
<dbReference type="RefSeq" id="WP_311387195.1">
    <property type="nucleotide sequence ID" value="NZ_JAVRHU010000001.1"/>
</dbReference>
<dbReference type="PROSITE" id="PS51257">
    <property type="entry name" value="PROKAR_LIPOPROTEIN"/>
    <property type="match status" value="1"/>
</dbReference>